<dbReference type="Proteomes" id="UP000177982">
    <property type="component" value="Unassembled WGS sequence"/>
</dbReference>
<dbReference type="InterPro" id="IPR001296">
    <property type="entry name" value="Glyco_trans_1"/>
</dbReference>
<comment type="caution">
    <text evidence="3">The sequence shown here is derived from an EMBL/GenBank/DDBJ whole genome shotgun (WGS) entry which is preliminary data.</text>
</comment>
<feature type="domain" description="Glycosyltransferase subfamily 4-like N-terminal" evidence="2">
    <location>
        <begin position="15"/>
        <end position="247"/>
    </location>
</feature>
<proteinExistence type="predicted"/>
<gene>
    <name evidence="3" type="ORF">A2934_00060</name>
</gene>
<reference evidence="3 4" key="1">
    <citation type="journal article" date="2016" name="Nat. Commun.">
        <title>Thousands of microbial genomes shed light on interconnected biogeochemical processes in an aquifer system.</title>
        <authorList>
            <person name="Anantharaman K."/>
            <person name="Brown C.T."/>
            <person name="Hug L.A."/>
            <person name="Sharon I."/>
            <person name="Castelle C.J."/>
            <person name="Probst A.J."/>
            <person name="Thomas B.C."/>
            <person name="Singh A."/>
            <person name="Wilkins M.J."/>
            <person name="Karaoz U."/>
            <person name="Brodie E.L."/>
            <person name="Williams K.H."/>
            <person name="Hubbard S.S."/>
            <person name="Banfield J.F."/>
        </authorList>
    </citation>
    <scope>NUCLEOTIDE SEQUENCE [LARGE SCALE GENOMIC DNA]</scope>
</reference>
<dbReference type="Pfam" id="PF00534">
    <property type="entry name" value="Glycos_transf_1"/>
    <property type="match status" value="1"/>
</dbReference>
<dbReference type="InterPro" id="IPR050194">
    <property type="entry name" value="Glycosyltransferase_grp1"/>
</dbReference>
<organism evidence="3 4">
    <name type="scientific">Candidatus Sungbacteria bacterium RIFCSPLOWO2_01_FULL_47_10</name>
    <dbReference type="NCBI Taxonomy" id="1802276"/>
    <lineage>
        <taxon>Bacteria</taxon>
        <taxon>Candidatus Sungiibacteriota</taxon>
    </lineage>
</organism>
<accession>A0A1G2L3U0</accession>
<evidence type="ECO:0000259" key="1">
    <source>
        <dbReference type="Pfam" id="PF00534"/>
    </source>
</evidence>
<dbReference type="Gene3D" id="3.40.50.2000">
    <property type="entry name" value="Glycogen Phosphorylase B"/>
    <property type="match status" value="2"/>
</dbReference>
<dbReference type="Pfam" id="PF13439">
    <property type="entry name" value="Glyco_transf_4"/>
    <property type="match status" value="1"/>
</dbReference>
<evidence type="ECO:0000259" key="2">
    <source>
        <dbReference type="Pfam" id="PF13439"/>
    </source>
</evidence>
<sequence>MNVLFINNAVFPFSVGGGEIYAYHLSRALIGKGHFVSILAATQNTDEPLYRVRHERHDGIRIRTINNPHTVLNPGKLRLLYSLDSLYINRAVETIAMRIVHEANPDIVHIHHLGNLSSTLIERLQKANIPVVVTLHDYWFVCVNALLTNETLQPHYPADCGSGCVSFLLRVGQWTDEHASGNIEYARRKAMQAYSRYVRLRNGFFTEAVKKRQEFLVRMLANADAVIAPSEFSKNIFLSAGLPHEKILFSKLGIQSVNLTPARPQRSHGAEIVFGYLGRILPEKGVHVLIQAFNSISGNARLIICGKTSPRFFGYKRYIQKLAEHNASISFLEGVPNPQLPGASNIFDSFDAMVMPSCIWENAPVVIQESFLSRTPVIASDIGGMRELVESNGGILFKSGSVEDLAAKLQGIIDDHSLLEKNAPKLSAVKTIEDNADELLALYKHFL</sequence>
<dbReference type="EMBL" id="MHQO01000052">
    <property type="protein sequence ID" value="OHA05402.1"/>
    <property type="molecule type" value="Genomic_DNA"/>
</dbReference>
<feature type="domain" description="Glycosyl transferase family 1" evidence="1">
    <location>
        <begin position="269"/>
        <end position="420"/>
    </location>
</feature>
<dbReference type="SUPFAM" id="SSF53756">
    <property type="entry name" value="UDP-Glycosyltransferase/glycogen phosphorylase"/>
    <property type="match status" value="1"/>
</dbReference>
<dbReference type="InterPro" id="IPR028098">
    <property type="entry name" value="Glyco_trans_4-like_N"/>
</dbReference>
<dbReference type="GO" id="GO:0016757">
    <property type="term" value="F:glycosyltransferase activity"/>
    <property type="evidence" value="ECO:0007669"/>
    <property type="project" value="InterPro"/>
</dbReference>
<dbReference type="PANTHER" id="PTHR45947:SF3">
    <property type="entry name" value="SULFOQUINOVOSYL TRANSFERASE SQD2"/>
    <property type="match status" value="1"/>
</dbReference>
<dbReference type="PANTHER" id="PTHR45947">
    <property type="entry name" value="SULFOQUINOVOSYL TRANSFERASE SQD2"/>
    <property type="match status" value="1"/>
</dbReference>
<name>A0A1G2L3U0_9BACT</name>
<evidence type="ECO:0008006" key="5">
    <source>
        <dbReference type="Google" id="ProtNLM"/>
    </source>
</evidence>
<dbReference type="AlphaFoldDB" id="A0A1G2L3U0"/>
<evidence type="ECO:0000313" key="3">
    <source>
        <dbReference type="EMBL" id="OHA05402.1"/>
    </source>
</evidence>
<protein>
    <recommendedName>
        <fullName evidence="5">Glycosyltransferase subfamily 4-like N-terminal domain-containing protein</fullName>
    </recommendedName>
</protein>
<evidence type="ECO:0000313" key="4">
    <source>
        <dbReference type="Proteomes" id="UP000177982"/>
    </source>
</evidence>